<name>A0ABP6BPD0_9MICO</name>
<evidence type="ECO:0000256" key="1">
    <source>
        <dbReference type="SAM" id="SignalP"/>
    </source>
</evidence>
<evidence type="ECO:0000313" key="2">
    <source>
        <dbReference type="EMBL" id="GAA2571723.1"/>
    </source>
</evidence>
<dbReference type="Proteomes" id="UP001500274">
    <property type="component" value="Unassembled WGS sequence"/>
</dbReference>
<feature type="chain" id="PRO_5046455447" description="Lipoprotein" evidence="1">
    <location>
        <begin position="21"/>
        <end position="124"/>
    </location>
</feature>
<comment type="caution">
    <text evidence="2">The sequence shown here is derived from an EMBL/GenBank/DDBJ whole genome shotgun (WGS) entry which is preliminary data.</text>
</comment>
<dbReference type="PROSITE" id="PS51257">
    <property type="entry name" value="PROKAR_LIPOPROTEIN"/>
    <property type="match status" value="1"/>
</dbReference>
<evidence type="ECO:0008006" key="4">
    <source>
        <dbReference type="Google" id="ProtNLM"/>
    </source>
</evidence>
<reference evidence="3" key="1">
    <citation type="journal article" date="2019" name="Int. J. Syst. Evol. Microbiol.">
        <title>The Global Catalogue of Microorganisms (GCM) 10K type strain sequencing project: providing services to taxonomists for standard genome sequencing and annotation.</title>
        <authorList>
            <consortium name="The Broad Institute Genomics Platform"/>
            <consortium name="The Broad Institute Genome Sequencing Center for Infectious Disease"/>
            <person name="Wu L."/>
            <person name="Ma J."/>
        </authorList>
    </citation>
    <scope>NUCLEOTIDE SEQUENCE [LARGE SCALE GENOMIC DNA]</scope>
    <source>
        <strain evidence="3">JCM 16365</strain>
    </source>
</reference>
<organism evidence="2 3">
    <name type="scientific">Microbacterium binotii</name>
    <dbReference type="NCBI Taxonomy" id="462710"/>
    <lineage>
        <taxon>Bacteria</taxon>
        <taxon>Bacillati</taxon>
        <taxon>Actinomycetota</taxon>
        <taxon>Actinomycetes</taxon>
        <taxon>Micrococcales</taxon>
        <taxon>Microbacteriaceae</taxon>
        <taxon>Microbacterium</taxon>
    </lineage>
</organism>
<protein>
    <recommendedName>
        <fullName evidence="4">Lipoprotein</fullName>
    </recommendedName>
</protein>
<keyword evidence="3" id="KW-1185">Reference proteome</keyword>
<gene>
    <name evidence="2" type="ORF">GCM10009862_08220</name>
</gene>
<accession>A0ABP6BPD0</accession>
<dbReference type="RefSeq" id="WP_344227163.1">
    <property type="nucleotide sequence ID" value="NZ_BAAARI010000004.1"/>
</dbReference>
<dbReference type="EMBL" id="BAAARI010000004">
    <property type="protein sequence ID" value="GAA2571723.1"/>
    <property type="molecule type" value="Genomic_DNA"/>
</dbReference>
<feature type="signal peptide" evidence="1">
    <location>
        <begin position="1"/>
        <end position="20"/>
    </location>
</feature>
<keyword evidence="1" id="KW-0732">Signal</keyword>
<sequence length="124" mass="12936">MYRRLAVLPLLAVLALAGCASGSARTSAEACLNVMNSWQEYASFAETPGRADGAVAEGRAAVRDAVSRASIGAPEWMLAQMKEADKALDAVTAAPSSPDGEAAFQAASDAFETIRDQCKADRNL</sequence>
<proteinExistence type="predicted"/>
<evidence type="ECO:0000313" key="3">
    <source>
        <dbReference type="Proteomes" id="UP001500274"/>
    </source>
</evidence>